<reference evidence="3 4" key="1">
    <citation type="journal article" date="2018" name="PLoS Pathog.">
        <title>Evolution of structural diversity of trichothecenes, a family of toxins produced by plant pathogenic and entomopathogenic fungi.</title>
        <authorList>
            <person name="Proctor R.H."/>
            <person name="McCormick S.P."/>
            <person name="Kim H.S."/>
            <person name="Cardoza R.E."/>
            <person name="Stanley A.M."/>
            <person name="Lindo L."/>
            <person name="Kelly A."/>
            <person name="Brown D.W."/>
            <person name="Lee T."/>
            <person name="Vaughan M.M."/>
            <person name="Alexander N.J."/>
            <person name="Busman M."/>
            <person name="Gutierrez S."/>
        </authorList>
    </citation>
    <scope>NUCLEOTIDE SEQUENCE [LARGE SCALE GENOMIC DNA]</scope>
    <source>
        <strain evidence="3 4">NRRL 20695</strain>
    </source>
</reference>
<comment type="caution">
    <text evidence="3">The sequence shown here is derived from an EMBL/GenBank/DDBJ whole genome shotgun (WGS) entry which is preliminary data.</text>
</comment>
<keyword evidence="4" id="KW-1185">Reference proteome</keyword>
<dbReference type="OrthoDB" id="5090798at2759"/>
<name>A0A395SYL8_9HYPO</name>
<dbReference type="AlphaFoldDB" id="A0A395SYL8"/>
<proteinExistence type="predicted"/>
<dbReference type="Proteomes" id="UP000266234">
    <property type="component" value="Unassembled WGS sequence"/>
</dbReference>
<feature type="region of interest" description="Disordered" evidence="1">
    <location>
        <begin position="29"/>
        <end position="55"/>
    </location>
</feature>
<evidence type="ECO:0000313" key="3">
    <source>
        <dbReference type="EMBL" id="RGP77538.1"/>
    </source>
</evidence>
<keyword evidence="2" id="KW-1133">Transmembrane helix</keyword>
<protein>
    <submittedName>
        <fullName evidence="3">Uncharacterized protein</fullName>
    </submittedName>
</protein>
<accession>A0A395SYL8</accession>
<keyword evidence="2" id="KW-0472">Membrane</keyword>
<gene>
    <name evidence="3" type="ORF">FLONG3_4323</name>
</gene>
<organism evidence="3 4">
    <name type="scientific">Fusarium longipes</name>
    <dbReference type="NCBI Taxonomy" id="694270"/>
    <lineage>
        <taxon>Eukaryota</taxon>
        <taxon>Fungi</taxon>
        <taxon>Dikarya</taxon>
        <taxon>Ascomycota</taxon>
        <taxon>Pezizomycotina</taxon>
        <taxon>Sordariomycetes</taxon>
        <taxon>Hypocreomycetidae</taxon>
        <taxon>Hypocreales</taxon>
        <taxon>Nectriaceae</taxon>
        <taxon>Fusarium</taxon>
    </lineage>
</organism>
<feature type="transmembrane region" description="Helical" evidence="2">
    <location>
        <begin position="57"/>
        <end position="74"/>
    </location>
</feature>
<keyword evidence="2" id="KW-0812">Transmembrane</keyword>
<dbReference type="EMBL" id="PXOG01000091">
    <property type="protein sequence ID" value="RGP77538.1"/>
    <property type="molecule type" value="Genomic_DNA"/>
</dbReference>
<evidence type="ECO:0000313" key="4">
    <source>
        <dbReference type="Proteomes" id="UP000266234"/>
    </source>
</evidence>
<sequence length="97" mass="10377">MSARIIRSSLALRPSTMPAIQRGFRTTALLRYPPGDQEPVGPKSSDKPEAKSGNSQMIMLGGVGLALGIGFFLLEARPEKAKDQPIEGVTKKTVSPK</sequence>
<evidence type="ECO:0000256" key="1">
    <source>
        <dbReference type="SAM" id="MobiDB-lite"/>
    </source>
</evidence>
<evidence type="ECO:0000256" key="2">
    <source>
        <dbReference type="SAM" id="Phobius"/>
    </source>
</evidence>